<proteinExistence type="predicted"/>
<comment type="caution">
    <text evidence="1">The sequence shown here is derived from an EMBL/GenBank/DDBJ whole genome shotgun (WGS) entry which is preliminary data.</text>
</comment>
<dbReference type="EMBL" id="VTOU01000003">
    <property type="protein sequence ID" value="TZG25905.1"/>
    <property type="molecule type" value="Genomic_DNA"/>
</dbReference>
<gene>
    <name evidence="1" type="ORF">FYJ91_13080</name>
</gene>
<name>A0A5D9C795_9SPHN</name>
<accession>A0A5D9C795</accession>
<sequence>MALIQANAALAGAAEVMGSLLRADGAAGHPWISHDIFQSGRETSRNLADAVHHIANIHGGQRGIVDWAREKGGAEHEQRWLDEAAQGFAAERLYLFKVVTAVGPLPSTPGQAHCEQALAGQRHAIEMLGKSDRTGCALGAALTLMLDWRAIRSLIDAAAQRFGVDLVPPALPPRGATLDVPTGATPGVERAIAFGAQQMLAQHRGLWDLLASRAAARAAG</sequence>
<dbReference type="Pfam" id="PF22391">
    <property type="entry name" value="DUF6975"/>
    <property type="match status" value="1"/>
</dbReference>
<reference evidence="1 2" key="1">
    <citation type="submission" date="2019-08" db="EMBL/GenBank/DDBJ databases">
        <authorList>
            <person name="Wang G."/>
            <person name="Xu Z."/>
        </authorList>
    </citation>
    <scope>NUCLEOTIDE SEQUENCE [LARGE SCALE GENOMIC DNA]</scope>
    <source>
        <strain evidence="1 2">ZX</strain>
    </source>
</reference>
<evidence type="ECO:0000313" key="2">
    <source>
        <dbReference type="Proteomes" id="UP000322077"/>
    </source>
</evidence>
<protein>
    <submittedName>
        <fullName evidence="1">Uncharacterized protein</fullName>
    </submittedName>
</protein>
<dbReference type="InterPro" id="IPR054248">
    <property type="entry name" value="DUF6975"/>
</dbReference>
<evidence type="ECO:0000313" key="1">
    <source>
        <dbReference type="EMBL" id="TZG25905.1"/>
    </source>
</evidence>
<dbReference type="AlphaFoldDB" id="A0A5D9C795"/>
<dbReference type="Proteomes" id="UP000322077">
    <property type="component" value="Unassembled WGS sequence"/>
</dbReference>
<dbReference type="RefSeq" id="WP_149522711.1">
    <property type="nucleotide sequence ID" value="NZ_VTOU01000003.1"/>
</dbReference>
<keyword evidence="2" id="KW-1185">Reference proteome</keyword>
<organism evidence="1 2">
    <name type="scientific">Sphingomonas montanisoli</name>
    <dbReference type="NCBI Taxonomy" id="2606412"/>
    <lineage>
        <taxon>Bacteria</taxon>
        <taxon>Pseudomonadati</taxon>
        <taxon>Pseudomonadota</taxon>
        <taxon>Alphaproteobacteria</taxon>
        <taxon>Sphingomonadales</taxon>
        <taxon>Sphingomonadaceae</taxon>
        <taxon>Sphingomonas</taxon>
    </lineage>
</organism>